<dbReference type="AlphaFoldDB" id="A0A6L6XLQ2"/>
<organism evidence="2 3">
    <name type="scientific">Nocardioides agri</name>
    <dbReference type="NCBI Taxonomy" id="2682843"/>
    <lineage>
        <taxon>Bacteria</taxon>
        <taxon>Bacillati</taxon>
        <taxon>Actinomycetota</taxon>
        <taxon>Actinomycetes</taxon>
        <taxon>Propionibacteriales</taxon>
        <taxon>Nocardioidaceae</taxon>
        <taxon>Nocardioides</taxon>
    </lineage>
</organism>
<reference evidence="2 3" key="1">
    <citation type="submission" date="2019-12" db="EMBL/GenBank/DDBJ databases">
        <authorList>
            <person name="Huq M.A."/>
        </authorList>
    </citation>
    <scope>NUCLEOTIDE SEQUENCE [LARGE SCALE GENOMIC DNA]</scope>
    <source>
        <strain evidence="2 3">MAH-18</strain>
    </source>
</reference>
<keyword evidence="1" id="KW-0472">Membrane</keyword>
<dbReference type="RefSeq" id="WP_157339820.1">
    <property type="nucleotide sequence ID" value="NZ_WSEK01000003.1"/>
</dbReference>
<dbReference type="Proteomes" id="UP000473525">
    <property type="component" value="Unassembled WGS sequence"/>
</dbReference>
<protein>
    <submittedName>
        <fullName evidence="2">DUF1269 domain-containing protein</fullName>
    </submittedName>
</protein>
<name>A0A6L6XLQ2_9ACTN</name>
<feature type="transmembrane region" description="Helical" evidence="1">
    <location>
        <begin position="65"/>
        <end position="92"/>
    </location>
</feature>
<keyword evidence="1" id="KW-1133">Transmembrane helix</keyword>
<keyword evidence="1" id="KW-0812">Transmembrane</keyword>
<evidence type="ECO:0000313" key="2">
    <source>
        <dbReference type="EMBL" id="MVQ47683.1"/>
    </source>
</evidence>
<gene>
    <name evidence="2" type="ORF">GON03_00705</name>
</gene>
<accession>A0A6L6XLQ2</accession>
<dbReference type="InterPro" id="IPR009200">
    <property type="entry name" value="DUF1269_membrane"/>
</dbReference>
<keyword evidence="3" id="KW-1185">Reference proteome</keyword>
<dbReference type="Pfam" id="PF06897">
    <property type="entry name" value="DUF1269"/>
    <property type="match status" value="1"/>
</dbReference>
<sequence>MTTFTVWKFEDADGAARAESSLKAAAGEGLVTIVDHAIVSWPERADKPTLEHKHDSPKRGAAWGALWGILGGALFAIPVAGLALGAGIGALAKATDGTGITKADLERIRTEVVPGTSALFLVTDSADLDRLGERFHGRDSTLISTNLTEAERATLLETFGGA</sequence>
<comment type="caution">
    <text evidence="2">The sequence shown here is derived from an EMBL/GenBank/DDBJ whole genome shotgun (WGS) entry which is preliminary data.</text>
</comment>
<dbReference type="EMBL" id="WSEK01000003">
    <property type="protein sequence ID" value="MVQ47683.1"/>
    <property type="molecule type" value="Genomic_DNA"/>
</dbReference>
<evidence type="ECO:0000313" key="3">
    <source>
        <dbReference type="Proteomes" id="UP000473525"/>
    </source>
</evidence>
<proteinExistence type="predicted"/>
<evidence type="ECO:0000256" key="1">
    <source>
        <dbReference type="SAM" id="Phobius"/>
    </source>
</evidence>